<dbReference type="InterPro" id="IPR005467">
    <property type="entry name" value="His_kinase_dom"/>
</dbReference>
<dbReference type="KEGG" id="marq:MARGE09_P0092"/>
<keyword evidence="6" id="KW-0472">Membrane</keyword>
<dbReference type="CDD" id="cd16922">
    <property type="entry name" value="HATPase_EvgS-ArcB-TorS-like"/>
    <property type="match status" value="1"/>
</dbReference>
<dbReference type="InterPro" id="IPR003594">
    <property type="entry name" value="HATPase_dom"/>
</dbReference>
<feature type="transmembrane region" description="Helical" evidence="6">
    <location>
        <begin position="172"/>
        <end position="194"/>
    </location>
</feature>
<feature type="modified residue" description="4-aspartylphosphate" evidence="5">
    <location>
        <position position="711"/>
    </location>
</feature>
<organism evidence="9 10">
    <name type="scientific">Marinagarivorans cellulosilyticus</name>
    <dbReference type="NCBI Taxonomy" id="2721545"/>
    <lineage>
        <taxon>Bacteria</taxon>
        <taxon>Pseudomonadati</taxon>
        <taxon>Pseudomonadota</taxon>
        <taxon>Gammaproteobacteria</taxon>
        <taxon>Cellvibrionales</taxon>
        <taxon>Cellvibrionaceae</taxon>
        <taxon>Marinagarivorans</taxon>
    </lineage>
</organism>
<dbReference type="CDD" id="cd00082">
    <property type="entry name" value="HisKA"/>
    <property type="match status" value="1"/>
</dbReference>
<gene>
    <name evidence="9" type="ORF">MARGE09_P0092</name>
</gene>
<dbReference type="SUPFAM" id="SSF47384">
    <property type="entry name" value="Homodimeric domain of signal transducing histidine kinase"/>
    <property type="match status" value="1"/>
</dbReference>
<keyword evidence="3 5" id="KW-0597">Phosphoprotein</keyword>
<dbReference type="AlphaFoldDB" id="A0AAN1WE31"/>
<keyword evidence="6" id="KW-1133">Transmembrane helix</keyword>
<name>A0AAN1WE31_9GAMM</name>
<feature type="domain" description="Histidine kinase" evidence="7">
    <location>
        <begin position="285"/>
        <end position="504"/>
    </location>
</feature>
<protein>
    <recommendedName>
        <fullName evidence="2">histidine kinase</fullName>
        <ecNumber evidence="2">2.7.13.3</ecNumber>
    </recommendedName>
</protein>
<dbReference type="EMBL" id="AP023086">
    <property type="protein sequence ID" value="BCD95893.1"/>
    <property type="molecule type" value="Genomic_DNA"/>
</dbReference>
<accession>A0AAN1WE31</accession>
<dbReference type="InterPro" id="IPR004358">
    <property type="entry name" value="Sig_transdc_His_kin-like_C"/>
</dbReference>
<dbReference type="Pfam" id="PF02518">
    <property type="entry name" value="HATPase_c"/>
    <property type="match status" value="1"/>
</dbReference>
<dbReference type="RefSeq" id="WP_236985378.1">
    <property type="nucleotide sequence ID" value="NZ_AP023086.1"/>
</dbReference>
<dbReference type="PROSITE" id="PS50110">
    <property type="entry name" value="RESPONSE_REGULATORY"/>
    <property type="match status" value="1"/>
</dbReference>
<dbReference type="InterPro" id="IPR036097">
    <property type="entry name" value="HisK_dim/P_sf"/>
</dbReference>
<dbReference type="Gene3D" id="1.10.287.130">
    <property type="match status" value="1"/>
</dbReference>
<dbReference type="FunFam" id="3.30.565.10:FF:000010">
    <property type="entry name" value="Sensor histidine kinase RcsC"/>
    <property type="match status" value="1"/>
</dbReference>
<keyword evidence="9" id="KW-0418">Kinase</keyword>
<dbReference type="InterPro" id="IPR011006">
    <property type="entry name" value="CheY-like_superfamily"/>
</dbReference>
<dbReference type="InterPro" id="IPR001789">
    <property type="entry name" value="Sig_transdc_resp-reg_receiver"/>
</dbReference>
<evidence type="ECO:0000256" key="6">
    <source>
        <dbReference type="SAM" id="Phobius"/>
    </source>
</evidence>
<dbReference type="SUPFAM" id="SSF55874">
    <property type="entry name" value="ATPase domain of HSP90 chaperone/DNA topoisomerase II/histidine kinase"/>
    <property type="match status" value="1"/>
</dbReference>
<sequence length="785" mass="88171">MDIFNIPFLKVASAKTSLAKSLLRVTLTLYLSLAFLLTLGQLILEYKNEKARLSSEVENVILTFNPIISKALWNVDEEQTLASLQGMLNINHDIKHIELLDTNNNVLHKTSQKIHKKEYLTNNSIISRFIFDEYSYRHKIAYSNEYIEEQVIGNLVLKSNSIVVFNRAAHTFVITIISAIFKTLLLCIIFYLIINQLIGKPLERITKIMRNFKTQDNQIFTDNEDLLSRDDELGVMVKTFHAMTHSLIIKDRDLNAYSQSLEQKVKSRTYQLEKASQAKSEFLAAMSHEIRTPMNGILGLINLLGETPLSHDQRQYIDIIEKSGESLIHIINEILDNLKIESNSIEIENVEFDLESTLNESIALFLEKSRTLNIETLVIYSPTCPKFVIGDPTRVRQIIINLLGNAFKFTQKGSIILQAQCDDAEENHITISISDTGIGIKEALFEQLFLPYGQADSSTTRLYGGTGLGLCICKKLAELMGGSIGVSSEIHKGSTFWFKIPLPPAKNTTPQTLPTDAHQAERNIFLFFENDKYESHIENLLLQNNLAAKVISNYDSLMESIEIHGSNGTFVIGHNNEKLSQLLVTLNHSNFNDQFKILLVNAVPSILNNLSNLKNSVTVLPLPFSNNTLIETIKNVSNGTPEIISKNKTYSSYPNLSALSVIVAEDNPVNQIVINGYLKKFNISATVVETGEQVISACSSHPNTFDLILMDGEMPELDGWEATKQIRALDVKRPNDLPIIIIALSAHAMEDYRVIAKNVGMDGFLNKPLDKEQLEKVLLNAFNSL</sequence>
<dbReference type="Gene3D" id="6.10.340.10">
    <property type="match status" value="1"/>
</dbReference>
<dbReference type="SUPFAM" id="SSF52172">
    <property type="entry name" value="CheY-like"/>
    <property type="match status" value="1"/>
</dbReference>
<dbReference type="InterPro" id="IPR036890">
    <property type="entry name" value="HATPase_C_sf"/>
</dbReference>
<evidence type="ECO:0000256" key="4">
    <source>
        <dbReference type="ARBA" id="ARBA00023012"/>
    </source>
</evidence>
<feature type="transmembrane region" description="Helical" evidence="6">
    <location>
        <begin position="22"/>
        <end position="44"/>
    </location>
</feature>
<dbReference type="Pfam" id="PF00512">
    <property type="entry name" value="HisKA"/>
    <property type="match status" value="1"/>
</dbReference>
<keyword evidence="4" id="KW-0902">Two-component regulatory system</keyword>
<reference evidence="9 10" key="1">
    <citation type="journal article" date="2022" name="IScience">
        <title>An ultrasensitive nanofiber-based assay for enzymatic hydrolysis and deep-sea microbial degradation of cellulose.</title>
        <authorList>
            <person name="Tsudome M."/>
            <person name="Tachioka M."/>
            <person name="Miyazaki M."/>
            <person name="Uchimura K."/>
            <person name="Tsuda M."/>
            <person name="Takaki Y."/>
            <person name="Deguchi S."/>
        </authorList>
    </citation>
    <scope>NUCLEOTIDE SEQUENCE [LARGE SCALE GENOMIC DNA]</scope>
    <source>
        <strain evidence="9 10">GE09</strain>
    </source>
</reference>
<evidence type="ECO:0000256" key="2">
    <source>
        <dbReference type="ARBA" id="ARBA00012438"/>
    </source>
</evidence>
<feature type="domain" description="Response regulatory" evidence="8">
    <location>
        <begin position="660"/>
        <end position="782"/>
    </location>
</feature>
<dbReference type="PRINTS" id="PR00344">
    <property type="entry name" value="BCTRLSENSOR"/>
</dbReference>
<dbReference type="GO" id="GO:0000155">
    <property type="term" value="F:phosphorelay sensor kinase activity"/>
    <property type="evidence" value="ECO:0007669"/>
    <property type="project" value="InterPro"/>
</dbReference>
<comment type="catalytic activity">
    <reaction evidence="1">
        <text>ATP + protein L-histidine = ADP + protein N-phospho-L-histidine.</text>
        <dbReference type="EC" id="2.7.13.3"/>
    </reaction>
</comment>
<dbReference type="EC" id="2.7.13.3" evidence="2"/>
<evidence type="ECO:0000256" key="5">
    <source>
        <dbReference type="PROSITE-ProRule" id="PRU00169"/>
    </source>
</evidence>
<dbReference type="SMART" id="SM00448">
    <property type="entry name" value="REC"/>
    <property type="match status" value="1"/>
</dbReference>
<evidence type="ECO:0000313" key="10">
    <source>
        <dbReference type="Proteomes" id="UP001320119"/>
    </source>
</evidence>
<dbReference type="PROSITE" id="PS50109">
    <property type="entry name" value="HIS_KIN"/>
    <property type="match status" value="1"/>
</dbReference>
<dbReference type="Pfam" id="PF00072">
    <property type="entry name" value="Response_reg"/>
    <property type="match status" value="1"/>
</dbReference>
<dbReference type="CDD" id="cd17546">
    <property type="entry name" value="REC_hyHK_CKI1_RcsC-like"/>
    <property type="match status" value="1"/>
</dbReference>
<evidence type="ECO:0000259" key="7">
    <source>
        <dbReference type="PROSITE" id="PS50109"/>
    </source>
</evidence>
<dbReference type="PANTHER" id="PTHR45339:SF3">
    <property type="entry name" value="HISTIDINE KINASE"/>
    <property type="match status" value="1"/>
</dbReference>
<keyword evidence="6" id="KW-0812">Transmembrane</keyword>
<proteinExistence type="predicted"/>
<dbReference type="Gene3D" id="3.40.50.2300">
    <property type="match status" value="1"/>
</dbReference>
<keyword evidence="10" id="KW-1185">Reference proteome</keyword>
<dbReference type="InterPro" id="IPR003661">
    <property type="entry name" value="HisK_dim/P_dom"/>
</dbReference>
<evidence type="ECO:0000256" key="1">
    <source>
        <dbReference type="ARBA" id="ARBA00000085"/>
    </source>
</evidence>
<dbReference type="PANTHER" id="PTHR45339">
    <property type="entry name" value="HYBRID SIGNAL TRANSDUCTION HISTIDINE KINASE J"/>
    <property type="match status" value="1"/>
</dbReference>
<dbReference type="SMART" id="SM00387">
    <property type="entry name" value="HATPase_c"/>
    <property type="match status" value="1"/>
</dbReference>
<evidence type="ECO:0000313" key="9">
    <source>
        <dbReference type="EMBL" id="BCD95893.1"/>
    </source>
</evidence>
<dbReference type="Proteomes" id="UP001320119">
    <property type="component" value="Chromosome"/>
</dbReference>
<keyword evidence="9" id="KW-0808">Transferase</keyword>
<evidence type="ECO:0000259" key="8">
    <source>
        <dbReference type="PROSITE" id="PS50110"/>
    </source>
</evidence>
<dbReference type="SMART" id="SM00388">
    <property type="entry name" value="HisKA"/>
    <property type="match status" value="1"/>
</dbReference>
<evidence type="ECO:0000256" key="3">
    <source>
        <dbReference type="ARBA" id="ARBA00022553"/>
    </source>
</evidence>
<dbReference type="Gene3D" id="3.30.565.10">
    <property type="entry name" value="Histidine kinase-like ATPase, C-terminal domain"/>
    <property type="match status" value="1"/>
</dbReference>